<dbReference type="OrthoDB" id="8297494at2759"/>
<feature type="transmembrane region" description="Helical" evidence="1">
    <location>
        <begin position="312"/>
        <end position="337"/>
    </location>
</feature>
<dbReference type="AlphaFoldDB" id="A0A226DRB0"/>
<keyword evidence="1" id="KW-0812">Transmembrane</keyword>
<feature type="transmembrane region" description="Helical" evidence="1">
    <location>
        <begin position="148"/>
        <end position="168"/>
    </location>
</feature>
<protein>
    <recommendedName>
        <fullName evidence="4">Gustatory receptor</fullName>
    </recommendedName>
</protein>
<sequence length="397" mass="46130">MLHDHIKTIKWSLNAISHLRGFPIEWNNSVQRVTQIKIRCRLIIPKIVQILQIGYFGLITVILYSQYKAGCVYTMLANIFMWLVTLILCLWGMGIELAKKAGVLLNTMIDFEKWLRNTFPEMDILPEKKNSWKSITNRNQRNTIFRRLLPFMSIMSPVMGITRMRRLLVNPCNPPYLGYLLGYCSSCQEQLVPNDALVWNLVKFMVLLVEGYHNAVQTWRGFFLLINVTILGTGCMLDYLDVLKRMENPIARVTLTRRIQLYRSLQVFEKKFNHSLSTRVIPTTLIVAPILQIFCTYVLIKLSHRLPSQGYLTYPFAIFTCSKVCIIFETFAAQLFVNSEKLYADWKKEPGLLKVNRRRLRSLQPMRMKVGSNFIDRGTALVTQDFCINQTVSLLLL</sequence>
<reference evidence="2 3" key="1">
    <citation type="submission" date="2015-12" db="EMBL/GenBank/DDBJ databases">
        <title>The genome of Folsomia candida.</title>
        <authorList>
            <person name="Faddeeva A."/>
            <person name="Derks M.F."/>
            <person name="Anvar Y."/>
            <person name="Smit S."/>
            <person name="Van Straalen N."/>
            <person name="Roelofs D."/>
        </authorList>
    </citation>
    <scope>NUCLEOTIDE SEQUENCE [LARGE SCALE GENOMIC DNA]</scope>
    <source>
        <strain evidence="2 3">VU population</strain>
        <tissue evidence="2">Whole body</tissue>
    </source>
</reference>
<evidence type="ECO:0000313" key="2">
    <source>
        <dbReference type="EMBL" id="OXA48052.1"/>
    </source>
</evidence>
<dbReference type="Proteomes" id="UP000198287">
    <property type="component" value="Unassembled WGS sequence"/>
</dbReference>
<feature type="transmembrane region" description="Helical" evidence="1">
    <location>
        <begin position="79"/>
        <end position="98"/>
    </location>
</feature>
<name>A0A226DRB0_FOLCA</name>
<dbReference type="EMBL" id="LNIX01000012">
    <property type="protein sequence ID" value="OXA48052.1"/>
    <property type="molecule type" value="Genomic_DNA"/>
</dbReference>
<feature type="transmembrane region" description="Helical" evidence="1">
    <location>
        <begin position="222"/>
        <end position="240"/>
    </location>
</feature>
<organism evidence="2 3">
    <name type="scientific">Folsomia candida</name>
    <name type="common">Springtail</name>
    <dbReference type="NCBI Taxonomy" id="158441"/>
    <lineage>
        <taxon>Eukaryota</taxon>
        <taxon>Metazoa</taxon>
        <taxon>Ecdysozoa</taxon>
        <taxon>Arthropoda</taxon>
        <taxon>Hexapoda</taxon>
        <taxon>Collembola</taxon>
        <taxon>Entomobryomorpha</taxon>
        <taxon>Isotomoidea</taxon>
        <taxon>Isotomidae</taxon>
        <taxon>Proisotominae</taxon>
        <taxon>Folsomia</taxon>
    </lineage>
</organism>
<proteinExistence type="predicted"/>
<keyword evidence="3" id="KW-1185">Reference proteome</keyword>
<gene>
    <name evidence="2" type="ORF">Fcan01_17075</name>
</gene>
<keyword evidence="1" id="KW-0472">Membrane</keyword>
<evidence type="ECO:0008006" key="4">
    <source>
        <dbReference type="Google" id="ProtNLM"/>
    </source>
</evidence>
<evidence type="ECO:0000313" key="3">
    <source>
        <dbReference type="Proteomes" id="UP000198287"/>
    </source>
</evidence>
<feature type="transmembrane region" description="Helical" evidence="1">
    <location>
        <begin position="47"/>
        <end position="67"/>
    </location>
</feature>
<comment type="caution">
    <text evidence="2">The sequence shown here is derived from an EMBL/GenBank/DDBJ whole genome shotgun (WGS) entry which is preliminary data.</text>
</comment>
<accession>A0A226DRB0</accession>
<keyword evidence="1" id="KW-1133">Transmembrane helix</keyword>
<evidence type="ECO:0000256" key="1">
    <source>
        <dbReference type="SAM" id="Phobius"/>
    </source>
</evidence>
<feature type="transmembrane region" description="Helical" evidence="1">
    <location>
        <begin position="280"/>
        <end position="300"/>
    </location>
</feature>